<dbReference type="PRINTS" id="PR00131">
    <property type="entry name" value="GLHYDRLASE1"/>
</dbReference>
<gene>
    <name evidence="12" type="ORF">FB471_3764</name>
</gene>
<accession>A0A542DLM3</accession>
<dbReference type="PROSITE" id="PS00653">
    <property type="entry name" value="GLYCOSYL_HYDROL_F1_2"/>
    <property type="match status" value="1"/>
</dbReference>
<evidence type="ECO:0000256" key="3">
    <source>
        <dbReference type="ARBA" id="ARBA00012744"/>
    </source>
</evidence>
<evidence type="ECO:0000256" key="9">
    <source>
        <dbReference type="PIRSR" id="PIRSR617736-1"/>
    </source>
</evidence>
<dbReference type="RefSeq" id="WP_141999731.1">
    <property type="nucleotide sequence ID" value="NZ_VFML01000001.1"/>
</dbReference>
<feature type="binding site" evidence="10">
    <location>
        <position position="121"/>
    </location>
    <ligand>
        <name>substrate</name>
    </ligand>
</feature>
<evidence type="ECO:0000256" key="8">
    <source>
        <dbReference type="ARBA" id="ARBA00023326"/>
    </source>
</evidence>
<dbReference type="EC" id="3.2.1.21" evidence="3 11"/>
<dbReference type="InterPro" id="IPR001360">
    <property type="entry name" value="Glyco_hydro_1"/>
</dbReference>
<evidence type="ECO:0000256" key="5">
    <source>
        <dbReference type="ARBA" id="ARBA00023001"/>
    </source>
</evidence>
<feature type="binding site" evidence="10">
    <location>
        <begin position="403"/>
        <end position="404"/>
    </location>
    <ligand>
        <name>substrate</name>
    </ligand>
</feature>
<dbReference type="InterPro" id="IPR017736">
    <property type="entry name" value="Glyco_hydro_1_beta-glucosidase"/>
</dbReference>
<name>A0A542DLM3_AMYCI</name>
<comment type="catalytic activity">
    <reaction evidence="1 11">
        <text>Hydrolysis of terminal, non-reducing beta-D-glucosyl residues with release of beta-D-glucose.</text>
        <dbReference type="EC" id="3.2.1.21"/>
    </reaction>
</comment>
<keyword evidence="6" id="KW-0119">Carbohydrate metabolism</keyword>
<evidence type="ECO:0000313" key="12">
    <source>
        <dbReference type="EMBL" id="TQJ03987.1"/>
    </source>
</evidence>
<evidence type="ECO:0000256" key="11">
    <source>
        <dbReference type="RuleBase" id="RU361175"/>
    </source>
</evidence>
<feature type="binding site" evidence="10">
    <location>
        <position position="396"/>
    </location>
    <ligand>
        <name>substrate</name>
    </ligand>
</feature>
<dbReference type="Pfam" id="PF00232">
    <property type="entry name" value="Glyco_hydro_1"/>
    <property type="match status" value="1"/>
</dbReference>
<feature type="binding site" evidence="10">
    <location>
        <position position="20"/>
    </location>
    <ligand>
        <name>substrate</name>
    </ligand>
</feature>
<dbReference type="InterPro" id="IPR017853">
    <property type="entry name" value="GH"/>
</dbReference>
<dbReference type="Gene3D" id="3.20.20.80">
    <property type="entry name" value="Glycosidases"/>
    <property type="match status" value="1"/>
</dbReference>
<dbReference type="GO" id="GO:0005829">
    <property type="term" value="C:cytosol"/>
    <property type="evidence" value="ECO:0007669"/>
    <property type="project" value="TreeGrafter"/>
</dbReference>
<sequence length="440" mass="48524">MGKWRYPADFLWGVSTSAFQIEGATRAGGRGRSIWDTFTGMPGKIAGGEHAEVAADHYHRYPEDIALMAELGVDAYRMSFAWPRIQPDGTGPPNPEGLDFYDRLLDAVCAAGISPVGTLYHWDTPQPVEDAGGWLARDTAARFAEYAAILGERFGDRVRMWIPLNEPMVMTIYGYAIGEYAPGKTLLLDAVPTAHHQLLAHGLAVRALRAAGATRVGTANNHSPVWPASGDEADLAAAAWLDALINRLFADPILLGRYPSELLEYLPERYAADLPIIAEPLDFYGVNYYEPQAVAAPAPGTPLPFELRPVTGYPMTTNDSPIVPDGLRELLVGLHLRYADALPPIHITENGCSFADEVGDDGGVHDRERIEFLEGHVRAVRAALEVGVDVRGYFVWSLLDNFEWSKGYAPRFGLVHVDYPTQRRTPKDSFHWYRKLIRGA</sequence>
<organism evidence="12 13">
    <name type="scientific">Amycolatopsis cihanbeyliensis</name>
    <dbReference type="NCBI Taxonomy" id="1128664"/>
    <lineage>
        <taxon>Bacteria</taxon>
        <taxon>Bacillati</taxon>
        <taxon>Actinomycetota</taxon>
        <taxon>Actinomycetes</taxon>
        <taxon>Pseudonocardiales</taxon>
        <taxon>Pseudonocardiaceae</taxon>
        <taxon>Amycolatopsis</taxon>
    </lineage>
</organism>
<keyword evidence="7 11" id="KW-0326">Glycosidase</keyword>
<dbReference type="AlphaFoldDB" id="A0A542DLM3"/>
<feature type="binding site" evidence="10">
    <location>
        <position position="165"/>
    </location>
    <ligand>
        <name>substrate</name>
    </ligand>
</feature>
<evidence type="ECO:0000256" key="7">
    <source>
        <dbReference type="ARBA" id="ARBA00023295"/>
    </source>
</evidence>
<dbReference type="Proteomes" id="UP000320876">
    <property type="component" value="Unassembled WGS sequence"/>
</dbReference>
<evidence type="ECO:0000256" key="1">
    <source>
        <dbReference type="ARBA" id="ARBA00000448"/>
    </source>
</evidence>
<feature type="active site" description="Proton donor" evidence="9">
    <location>
        <position position="166"/>
    </location>
</feature>
<dbReference type="OrthoDB" id="9765195at2"/>
<keyword evidence="4 11" id="KW-0378">Hydrolase</keyword>
<dbReference type="GO" id="GO:0030245">
    <property type="term" value="P:cellulose catabolic process"/>
    <property type="evidence" value="ECO:0007669"/>
    <property type="project" value="UniProtKB-KW"/>
</dbReference>
<dbReference type="NCBIfam" id="TIGR03356">
    <property type="entry name" value="BGL"/>
    <property type="match status" value="1"/>
</dbReference>
<dbReference type="PANTHER" id="PTHR10353:SF36">
    <property type="entry name" value="LP05116P"/>
    <property type="match status" value="1"/>
</dbReference>
<dbReference type="EMBL" id="VFML01000001">
    <property type="protein sequence ID" value="TQJ03987.1"/>
    <property type="molecule type" value="Genomic_DNA"/>
</dbReference>
<evidence type="ECO:0000256" key="2">
    <source>
        <dbReference type="ARBA" id="ARBA00010838"/>
    </source>
</evidence>
<keyword evidence="13" id="KW-1185">Reference proteome</keyword>
<evidence type="ECO:0000256" key="6">
    <source>
        <dbReference type="ARBA" id="ARBA00023277"/>
    </source>
</evidence>
<evidence type="ECO:0000256" key="4">
    <source>
        <dbReference type="ARBA" id="ARBA00022801"/>
    </source>
</evidence>
<feature type="binding site" evidence="10">
    <location>
        <position position="289"/>
    </location>
    <ligand>
        <name>substrate</name>
    </ligand>
</feature>
<dbReference type="SUPFAM" id="SSF51445">
    <property type="entry name" value="(Trans)glycosidases"/>
    <property type="match status" value="1"/>
</dbReference>
<proteinExistence type="inferred from homology"/>
<keyword evidence="5" id="KW-0136">Cellulose degradation</keyword>
<dbReference type="PANTHER" id="PTHR10353">
    <property type="entry name" value="GLYCOSYL HYDROLASE"/>
    <property type="match status" value="1"/>
</dbReference>
<keyword evidence="8" id="KW-0624">Polysaccharide degradation</keyword>
<evidence type="ECO:0000256" key="10">
    <source>
        <dbReference type="PIRSR" id="PIRSR617736-2"/>
    </source>
</evidence>
<feature type="active site" description="Nucleophile" evidence="9">
    <location>
        <position position="349"/>
    </location>
</feature>
<comment type="caution">
    <text evidence="12">The sequence shown here is derived from an EMBL/GenBank/DDBJ whole genome shotgun (WGS) entry which is preliminary data.</text>
</comment>
<comment type="similarity">
    <text evidence="2 11">Belongs to the glycosyl hydrolase 1 family.</text>
</comment>
<evidence type="ECO:0000313" key="13">
    <source>
        <dbReference type="Proteomes" id="UP000320876"/>
    </source>
</evidence>
<dbReference type="FunFam" id="3.20.20.80:FF:000004">
    <property type="entry name" value="Beta-glucosidase 6-phospho-beta-glucosidase"/>
    <property type="match status" value="1"/>
</dbReference>
<protein>
    <recommendedName>
        <fullName evidence="3 11">Beta-glucosidase</fullName>
        <ecNumber evidence="3 11">3.2.1.21</ecNumber>
    </recommendedName>
</protein>
<dbReference type="InterPro" id="IPR033132">
    <property type="entry name" value="GH_1_N_CS"/>
</dbReference>
<dbReference type="GO" id="GO:0008422">
    <property type="term" value="F:beta-glucosidase activity"/>
    <property type="evidence" value="ECO:0007669"/>
    <property type="project" value="UniProtKB-EC"/>
</dbReference>
<reference evidence="12 13" key="1">
    <citation type="submission" date="2019-06" db="EMBL/GenBank/DDBJ databases">
        <title>Sequencing the genomes of 1000 actinobacteria strains.</title>
        <authorList>
            <person name="Klenk H.-P."/>
        </authorList>
    </citation>
    <scope>NUCLEOTIDE SEQUENCE [LARGE SCALE GENOMIC DNA]</scope>
    <source>
        <strain evidence="12 13">DSM 45679</strain>
    </source>
</reference>